<dbReference type="RefSeq" id="WP_205142794.1">
    <property type="nucleotide sequence ID" value="NZ_JAFBDN010000001.1"/>
</dbReference>
<dbReference type="InterPro" id="IPR001296">
    <property type="entry name" value="Glyco_trans_1"/>
</dbReference>
<dbReference type="Proteomes" id="UP001057481">
    <property type="component" value="Unassembled WGS sequence"/>
</dbReference>
<dbReference type="PANTHER" id="PTHR46401">
    <property type="entry name" value="GLYCOSYLTRANSFERASE WBBK-RELATED"/>
    <property type="match status" value="1"/>
</dbReference>
<accession>A0ABT0VHM9</accession>
<dbReference type="EMBL" id="JAGMVS010000062">
    <property type="protein sequence ID" value="MCM2437346.1"/>
    <property type="molecule type" value="Genomic_DNA"/>
</dbReference>
<dbReference type="Gene3D" id="3.40.50.2000">
    <property type="entry name" value="Glycogen Phosphorylase B"/>
    <property type="match status" value="3"/>
</dbReference>
<comment type="caution">
    <text evidence="3">The sequence shown here is derived from an EMBL/GenBank/DDBJ whole genome shotgun (WGS) entry which is preliminary data.</text>
</comment>
<evidence type="ECO:0000259" key="2">
    <source>
        <dbReference type="Pfam" id="PF00534"/>
    </source>
</evidence>
<name>A0ABT0VHM9_9LACO</name>
<dbReference type="GO" id="GO:0016757">
    <property type="term" value="F:glycosyltransferase activity"/>
    <property type="evidence" value="ECO:0007669"/>
    <property type="project" value="UniProtKB-KW"/>
</dbReference>
<dbReference type="SUPFAM" id="SSF53756">
    <property type="entry name" value="UDP-Glycosyltransferase/glycogen phosphorylase"/>
    <property type="match status" value="1"/>
</dbReference>
<keyword evidence="4" id="KW-1185">Reference proteome</keyword>
<dbReference type="Pfam" id="PF00534">
    <property type="entry name" value="Glycos_transf_1"/>
    <property type="match status" value="1"/>
</dbReference>
<keyword evidence="3" id="KW-0328">Glycosyltransferase</keyword>
<sequence length="503" mass="56819">MHYFINYSLVDINSSIEHAALMRLKLFKSNNLAAKYITLNWDYLNPLRVKNQDLTDADVVNMYDFFANTAQFKQTPRHHLADLPLPNAWTWDNSDANQATIKEGDRVRAKVHYIPGLVETTGKIDYYDTFGKHYRTEYWDPRGFLISAELYSAQGNVLEQVLYDVNTEQPVLTRFFHVVDNQVVLYRLQLNHAGQTYTFNHENALISFFLNVYTQADDAAVLYVDRPNLAQPVLEMRQTVQKVLMVPTLHTSDPDDQVTANLNNEYYYSIYEHLRDFDAVLVATEHQAQDLRRWLGGSADDLTSTKTPIYAVSRAITHPTAPTEPKTAGKIIYAGLLNDYEALKDIVVAYSKAKKEFPHLSLVMAGYGEAYEQLKNDVAKQNIADISFPGYLQTPALAQELKTAALFLTTQKGDVQPLTLLQALSFSTPVISYAFNYGPRDIDPDQQAIVTVSPRKRSLLVKQVVHFFATSDHQAQQQAAATIAANYSPTKVLAQYQATGLLG</sequence>
<reference evidence="3" key="1">
    <citation type="submission" date="2021-04" db="EMBL/GenBank/DDBJ databases">
        <title>Taxonomic assessment of Weissella genus.</title>
        <authorList>
            <person name="Fanelli F."/>
            <person name="Chieffi D."/>
            <person name="Dell'Aquila A."/>
            <person name="Gyu-Sung C."/>
            <person name="Franz C.M.A.P."/>
            <person name="Fusco V."/>
        </authorList>
    </citation>
    <scope>NUCLEOTIDE SEQUENCE</scope>
    <source>
        <strain evidence="3">LMG 25373</strain>
    </source>
</reference>
<evidence type="ECO:0000256" key="1">
    <source>
        <dbReference type="ARBA" id="ARBA00022679"/>
    </source>
</evidence>
<feature type="domain" description="Glycosyl transferase family 1" evidence="2">
    <location>
        <begin position="323"/>
        <end position="450"/>
    </location>
</feature>
<dbReference type="PANTHER" id="PTHR46401:SF2">
    <property type="entry name" value="GLYCOSYLTRANSFERASE WBBK-RELATED"/>
    <property type="match status" value="1"/>
</dbReference>
<protein>
    <submittedName>
        <fullName evidence="3">Glycosyltransferase</fullName>
        <ecNumber evidence="3">2.4.-.-</ecNumber>
    </submittedName>
</protein>
<proteinExistence type="predicted"/>
<evidence type="ECO:0000313" key="4">
    <source>
        <dbReference type="Proteomes" id="UP001057481"/>
    </source>
</evidence>
<dbReference type="EC" id="2.4.-.-" evidence="3"/>
<gene>
    <name evidence="3" type="ORF">KAK10_05415</name>
</gene>
<evidence type="ECO:0000313" key="3">
    <source>
        <dbReference type="EMBL" id="MCM2437346.1"/>
    </source>
</evidence>
<organism evidence="3 4">
    <name type="scientific">Periweissella beninensis</name>
    <dbReference type="NCBI Taxonomy" id="504936"/>
    <lineage>
        <taxon>Bacteria</taxon>
        <taxon>Bacillati</taxon>
        <taxon>Bacillota</taxon>
        <taxon>Bacilli</taxon>
        <taxon>Lactobacillales</taxon>
        <taxon>Lactobacillaceae</taxon>
        <taxon>Periweissella</taxon>
    </lineage>
</organism>
<keyword evidence="1 3" id="KW-0808">Transferase</keyword>